<reference evidence="8" key="1">
    <citation type="journal article" date="2018" name="Gigascience">
        <title>Genome assembly of the Pink Ipe (Handroanthus impetiginosus, Bignoniaceae), a highly valued, ecologically keystone Neotropical timber forest tree.</title>
        <authorList>
            <person name="Silva-Junior O.B."/>
            <person name="Grattapaglia D."/>
            <person name="Novaes E."/>
            <person name="Collevatti R.G."/>
        </authorList>
    </citation>
    <scope>NUCLEOTIDE SEQUENCE [LARGE SCALE GENOMIC DNA]</scope>
    <source>
        <strain evidence="8">cv. UFG-1</strain>
    </source>
</reference>
<dbReference type="FunFam" id="1.10.220.150:FF:000005">
    <property type="entry name" value="Arf-GAP domain and FG repeat-containing protein 1"/>
    <property type="match status" value="1"/>
</dbReference>
<dbReference type="SUPFAM" id="SSF57863">
    <property type="entry name" value="ArfGap/RecO-like zinc finger"/>
    <property type="match status" value="1"/>
</dbReference>
<dbReference type="OrthoDB" id="6036at2759"/>
<sequence>MPRRSKEEDKTEMIIRGLLKQPENRRCINCNSLGPQYVCTTFWTFVCTNCSGVHREFTHRVKSVSMAKFNEEEITALQAGGNERAREIYFKTWDPNRNFYPDGRKMVLIRLYVHFSNLHRLREFVKHVYIDRKYAGENNPNRFSVIKLDSRNSSSWGARDEFLGRHSFERSSNSGREIELYERSSFEKQSPCKKSNGMTIKDILEERSPRYFQEDARSSSQRNRSARFEIVDDRFREDGSVKHYDRYSSKETRAQSGSPGSRRSRGTSLPAVRPVKDLVGDNVPLIKIDGPPKANDRKDNETVNSSSLIDFDAQTDPTHGASEPQAETTATKEKNESTSSTNQRGANAPNMSSVESLLFELSAPVSSPSSQMDGPKATDVETSKALEASNTTTKDDQVLQLTQVNQLSFEQKNETSGTEKSPTSVEDLTNASETKQQWNKSPASDDLRPVQSVQPEQSPQGADPGNASTPTARKEFPPVMQDLFTSNFPPFTGWQMHPPHGTGYGVQFHPPAMSVAGYPNPPKPRNPFDIGDDGFQGQTTMFPSMSSLQGALPKMPASMTLESQPSPFVPSIPSQMSPYGMSMLLVHGANMGQLPNNMPLTRPQGIAHFGRSEDAFASLNPIKQANGVDSLPPNSSMSQGGNPFG</sequence>
<dbReference type="Pfam" id="PF01412">
    <property type="entry name" value="ArfGap"/>
    <property type="match status" value="1"/>
</dbReference>
<feature type="region of interest" description="Disordered" evidence="5">
    <location>
        <begin position="363"/>
        <end position="474"/>
    </location>
</feature>
<dbReference type="PANTHER" id="PTHR46085">
    <property type="entry name" value="ARFGAP/RECO-RELATED"/>
    <property type="match status" value="1"/>
</dbReference>
<dbReference type="STRING" id="429701.A0A2G9H9M5"/>
<feature type="region of interest" description="Disordered" evidence="5">
    <location>
        <begin position="624"/>
        <end position="645"/>
    </location>
</feature>
<dbReference type="SMART" id="SM00105">
    <property type="entry name" value="ArfGap"/>
    <property type="match status" value="1"/>
</dbReference>
<keyword evidence="8" id="KW-1185">Reference proteome</keyword>
<feature type="compositionally biased region" description="Polar residues" evidence="5">
    <location>
        <begin position="399"/>
        <end position="442"/>
    </location>
</feature>
<proteinExistence type="predicted"/>
<dbReference type="PROSITE" id="PS50115">
    <property type="entry name" value="ARFGAP"/>
    <property type="match status" value="1"/>
</dbReference>
<name>A0A2G9H9M5_9LAMI</name>
<keyword evidence="2 4" id="KW-0863">Zinc-finger</keyword>
<evidence type="ECO:0000313" key="8">
    <source>
        <dbReference type="Proteomes" id="UP000231279"/>
    </source>
</evidence>
<evidence type="ECO:0000256" key="4">
    <source>
        <dbReference type="PROSITE-ProRule" id="PRU00288"/>
    </source>
</evidence>
<dbReference type="Gene3D" id="1.10.220.150">
    <property type="entry name" value="Arf GTPase activating protein"/>
    <property type="match status" value="1"/>
</dbReference>
<dbReference type="PRINTS" id="PR00405">
    <property type="entry name" value="REVINTRACTNG"/>
</dbReference>
<evidence type="ECO:0000256" key="1">
    <source>
        <dbReference type="ARBA" id="ARBA00022723"/>
    </source>
</evidence>
<feature type="compositionally biased region" description="Low complexity" evidence="5">
    <location>
        <begin position="449"/>
        <end position="460"/>
    </location>
</feature>
<feature type="compositionally biased region" description="Polar residues" evidence="5">
    <location>
        <begin position="632"/>
        <end position="645"/>
    </location>
</feature>
<protein>
    <submittedName>
        <fullName evidence="7">Putative GTPase-activating protein</fullName>
    </submittedName>
</protein>
<evidence type="ECO:0000259" key="6">
    <source>
        <dbReference type="PROSITE" id="PS50115"/>
    </source>
</evidence>
<evidence type="ECO:0000256" key="2">
    <source>
        <dbReference type="ARBA" id="ARBA00022771"/>
    </source>
</evidence>
<dbReference type="GO" id="GO:0008270">
    <property type="term" value="F:zinc ion binding"/>
    <property type="evidence" value="ECO:0007669"/>
    <property type="project" value="UniProtKB-KW"/>
</dbReference>
<dbReference type="GO" id="GO:0005096">
    <property type="term" value="F:GTPase activator activity"/>
    <property type="evidence" value="ECO:0007669"/>
    <property type="project" value="InterPro"/>
</dbReference>
<accession>A0A2G9H9M5</accession>
<keyword evidence="1" id="KW-0479">Metal-binding</keyword>
<feature type="region of interest" description="Disordered" evidence="5">
    <location>
        <begin position="241"/>
        <end position="350"/>
    </location>
</feature>
<dbReference type="InterPro" id="IPR001164">
    <property type="entry name" value="ArfGAP_dom"/>
</dbReference>
<evidence type="ECO:0000256" key="5">
    <source>
        <dbReference type="SAM" id="MobiDB-lite"/>
    </source>
</evidence>
<dbReference type="InterPro" id="IPR038508">
    <property type="entry name" value="ArfGAP_dom_sf"/>
</dbReference>
<feature type="compositionally biased region" description="Polar residues" evidence="5">
    <location>
        <begin position="337"/>
        <end position="350"/>
    </location>
</feature>
<feature type="compositionally biased region" description="Basic and acidic residues" evidence="5">
    <location>
        <begin position="241"/>
        <end position="253"/>
    </location>
</feature>
<feature type="domain" description="Arf-GAP" evidence="6">
    <location>
        <begin position="12"/>
        <end position="142"/>
    </location>
</feature>
<dbReference type="EMBL" id="NKXS01002327">
    <property type="protein sequence ID" value="PIN14209.1"/>
    <property type="molecule type" value="Genomic_DNA"/>
</dbReference>
<gene>
    <name evidence="7" type="ORF">CDL12_13163</name>
</gene>
<evidence type="ECO:0000256" key="3">
    <source>
        <dbReference type="ARBA" id="ARBA00022833"/>
    </source>
</evidence>
<dbReference type="InterPro" id="IPR037278">
    <property type="entry name" value="ARFGAP/RecO"/>
</dbReference>
<keyword evidence="3" id="KW-0862">Zinc</keyword>
<dbReference type="PANTHER" id="PTHR46085:SF16">
    <property type="entry name" value="ARFGAP_RECO-LIKE ZINC FINGER DOMAIN-CONTAINING PROTEIN"/>
    <property type="match status" value="1"/>
</dbReference>
<dbReference type="CDD" id="cd08838">
    <property type="entry name" value="ArfGap_AGFG"/>
    <property type="match status" value="1"/>
</dbReference>
<dbReference type="Proteomes" id="UP000231279">
    <property type="component" value="Unassembled WGS sequence"/>
</dbReference>
<evidence type="ECO:0000313" key="7">
    <source>
        <dbReference type="EMBL" id="PIN14209.1"/>
    </source>
</evidence>
<organism evidence="7 8">
    <name type="scientific">Handroanthus impetiginosus</name>
    <dbReference type="NCBI Taxonomy" id="429701"/>
    <lineage>
        <taxon>Eukaryota</taxon>
        <taxon>Viridiplantae</taxon>
        <taxon>Streptophyta</taxon>
        <taxon>Embryophyta</taxon>
        <taxon>Tracheophyta</taxon>
        <taxon>Spermatophyta</taxon>
        <taxon>Magnoliopsida</taxon>
        <taxon>eudicotyledons</taxon>
        <taxon>Gunneridae</taxon>
        <taxon>Pentapetalae</taxon>
        <taxon>asterids</taxon>
        <taxon>lamiids</taxon>
        <taxon>Lamiales</taxon>
        <taxon>Bignoniaceae</taxon>
        <taxon>Crescentiina</taxon>
        <taxon>Tabebuia alliance</taxon>
        <taxon>Handroanthus</taxon>
    </lineage>
</organism>
<comment type="caution">
    <text evidence="7">The sequence shown here is derived from an EMBL/GenBank/DDBJ whole genome shotgun (WGS) entry which is preliminary data.</text>
</comment>
<dbReference type="AlphaFoldDB" id="A0A2G9H9M5"/>
<dbReference type="InterPro" id="IPR044820">
    <property type="entry name" value="AGD14-like"/>
</dbReference>